<dbReference type="InParanoid" id="A0A1X7U625"/>
<feature type="compositionally biased region" description="Acidic residues" evidence="6">
    <location>
        <begin position="171"/>
        <end position="183"/>
    </location>
</feature>
<dbReference type="PROSITE" id="PS50059">
    <property type="entry name" value="FKBP_PPIASE"/>
    <property type="match status" value="1"/>
</dbReference>
<feature type="region of interest" description="Disordered" evidence="6">
    <location>
        <begin position="193"/>
        <end position="311"/>
    </location>
</feature>
<evidence type="ECO:0000256" key="4">
    <source>
        <dbReference type="ARBA" id="ARBA00023235"/>
    </source>
</evidence>
<evidence type="ECO:0000256" key="1">
    <source>
        <dbReference type="ARBA" id="ARBA00000971"/>
    </source>
</evidence>
<evidence type="ECO:0000313" key="8">
    <source>
        <dbReference type="EnsemblMetazoa" id="Aqu2.1.23377_001"/>
    </source>
</evidence>
<dbReference type="SUPFAM" id="SSF54534">
    <property type="entry name" value="FKBP-like"/>
    <property type="match status" value="1"/>
</dbReference>
<dbReference type="STRING" id="400682.A0A1X7U625"/>
<dbReference type="OMA" id="MKMGKPN"/>
<name>A0A1X7U625_AMPQE</name>
<feature type="compositionally biased region" description="Acidic residues" evidence="6">
    <location>
        <begin position="113"/>
        <end position="129"/>
    </location>
</feature>
<feature type="compositionally biased region" description="Low complexity" evidence="6">
    <location>
        <begin position="287"/>
        <end position="311"/>
    </location>
</feature>
<dbReference type="eggNOG" id="KOG0552">
    <property type="taxonomic scope" value="Eukaryota"/>
</dbReference>
<feature type="region of interest" description="Disordered" evidence="6">
    <location>
        <begin position="113"/>
        <end position="162"/>
    </location>
</feature>
<dbReference type="Pfam" id="PF17800">
    <property type="entry name" value="NPL"/>
    <property type="match status" value="1"/>
</dbReference>
<evidence type="ECO:0000256" key="2">
    <source>
        <dbReference type="ARBA" id="ARBA00013194"/>
    </source>
</evidence>
<comment type="catalytic activity">
    <reaction evidence="1 5">
        <text>[protein]-peptidylproline (omega=180) = [protein]-peptidylproline (omega=0)</text>
        <dbReference type="Rhea" id="RHEA:16237"/>
        <dbReference type="Rhea" id="RHEA-COMP:10747"/>
        <dbReference type="Rhea" id="RHEA-COMP:10748"/>
        <dbReference type="ChEBI" id="CHEBI:83833"/>
        <dbReference type="ChEBI" id="CHEBI:83834"/>
        <dbReference type="EC" id="5.2.1.8"/>
    </reaction>
</comment>
<dbReference type="OrthoDB" id="1902587at2759"/>
<feature type="compositionally biased region" description="Basic residues" evidence="6">
    <location>
        <begin position="261"/>
        <end position="273"/>
    </location>
</feature>
<dbReference type="Pfam" id="PF00254">
    <property type="entry name" value="FKBP_C"/>
    <property type="match status" value="1"/>
</dbReference>
<evidence type="ECO:0000259" key="7">
    <source>
        <dbReference type="PROSITE" id="PS50059"/>
    </source>
</evidence>
<feature type="region of interest" description="Disordered" evidence="6">
    <location>
        <begin position="169"/>
        <end position="188"/>
    </location>
</feature>
<feature type="domain" description="PPIase FKBP-type" evidence="7">
    <location>
        <begin position="357"/>
        <end position="445"/>
    </location>
</feature>
<dbReference type="PANTHER" id="PTHR43811:SF19">
    <property type="entry name" value="39 KDA FK506-BINDING NUCLEAR PROTEIN"/>
    <property type="match status" value="1"/>
</dbReference>
<dbReference type="AlphaFoldDB" id="A0A1X7U625"/>
<dbReference type="InterPro" id="IPR041232">
    <property type="entry name" value="NPL"/>
</dbReference>
<sequence>MFWGLKLTSGKKYKSIVEQSFHVSHAVLQLSNDIPPDFGLEVHVILHNIDYIVCFLSRSAPQTPLNLEISEGEEMTVYACPNTSTPYSERVSVHLTGYYCLEQSQDEESFCGEEEDELISEEESSEEEGEFSKEDFGEDISDGLFHSLPSEDDDDDDFPSLHHLSSITEVTGDDDNASYDDFDYPSIQHLSRASITEVTDQDNSESHEADPPHSASLSRKRKKTRKQDKEAGKLKKKKTIEPATEEGETEEGEEDVEIRKTKQKSKNKKRKKKTVAEPVQEDEEDSSVNVTATSSSVSSAPVSSSSVDRDSSVSLESSVALNASSGSVKQSNFKKTFSCGVEMTELKYGTGKIPKQGSLVTIIYSSSYKSPGEEVFQEFDKDTRLCFRLGRGECMPGLEKGMKGMKPGGSRRIIIPPSQRRKGDVPESIPHDCDVRIFVKLLNVK</sequence>
<dbReference type="GO" id="GO:0003755">
    <property type="term" value="F:peptidyl-prolyl cis-trans isomerase activity"/>
    <property type="evidence" value="ECO:0007669"/>
    <property type="project" value="UniProtKB-KW"/>
</dbReference>
<dbReference type="GO" id="GO:0000785">
    <property type="term" value="C:chromatin"/>
    <property type="evidence" value="ECO:0007669"/>
    <property type="project" value="TreeGrafter"/>
</dbReference>
<proteinExistence type="predicted"/>
<keyword evidence="4 5" id="KW-0413">Isomerase</keyword>
<accession>A0A1X7U625</accession>
<evidence type="ECO:0000256" key="5">
    <source>
        <dbReference type="PROSITE-ProRule" id="PRU00277"/>
    </source>
</evidence>
<feature type="compositionally biased region" description="Acidic residues" evidence="6">
    <location>
        <begin position="243"/>
        <end position="256"/>
    </location>
</feature>
<dbReference type="InterPro" id="IPR046357">
    <property type="entry name" value="PPIase_dom_sf"/>
</dbReference>
<dbReference type="PANTHER" id="PTHR43811">
    <property type="entry name" value="FKBP-TYPE PEPTIDYL-PROLYL CIS-TRANS ISOMERASE FKPA"/>
    <property type="match status" value="1"/>
</dbReference>
<evidence type="ECO:0000256" key="6">
    <source>
        <dbReference type="SAM" id="MobiDB-lite"/>
    </source>
</evidence>
<dbReference type="Gene3D" id="2.60.120.340">
    <property type="entry name" value="Nucleoplasmin core domain"/>
    <property type="match status" value="1"/>
</dbReference>
<dbReference type="EC" id="5.2.1.8" evidence="2 5"/>
<keyword evidence="3 5" id="KW-0697">Rotamase</keyword>
<dbReference type="InterPro" id="IPR001179">
    <property type="entry name" value="PPIase_FKBP_dom"/>
</dbReference>
<dbReference type="EnsemblMetazoa" id="Aqu2.1.23377_001">
    <property type="protein sequence ID" value="Aqu2.1.23377_001"/>
    <property type="gene ID" value="Aqu2.1.23377"/>
</dbReference>
<dbReference type="Gene3D" id="3.10.50.40">
    <property type="match status" value="1"/>
</dbReference>
<evidence type="ECO:0000256" key="3">
    <source>
        <dbReference type="ARBA" id="ARBA00023110"/>
    </source>
</evidence>
<dbReference type="GO" id="GO:0005730">
    <property type="term" value="C:nucleolus"/>
    <property type="evidence" value="ECO:0007669"/>
    <property type="project" value="TreeGrafter"/>
</dbReference>
<reference evidence="8" key="1">
    <citation type="submission" date="2017-05" db="UniProtKB">
        <authorList>
            <consortium name="EnsemblMetazoa"/>
        </authorList>
    </citation>
    <scope>IDENTIFICATION</scope>
</reference>
<organism evidence="8">
    <name type="scientific">Amphimedon queenslandica</name>
    <name type="common">Sponge</name>
    <dbReference type="NCBI Taxonomy" id="400682"/>
    <lineage>
        <taxon>Eukaryota</taxon>
        <taxon>Metazoa</taxon>
        <taxon>Porifera</taxon>
        <taxon>Demospongiae</taxon>
        <taxon>Heteroscleromorpha</taxon>
        <taxon>Haplosclerida</taxon>
        <taxon>Niphatidae</taxon>
        <taxon>Amphimedon</taxon>
    </lineage>
</organism>
<protein>
    <recommendedName>
        <fullName evidence="2 5">peptidylprolyl isomerase</fullName>
        <ecNumber evidence="2 5">5.2.1.8</ecNumber>
    </recommendedName>
</protein>